<accession>A0ABT3L509</accession>
<comment type="caution">
    <text evidence="1">The sequence shown here is derived from an EMBL/GenBank/DDBJ whole genome shotgun (WGS) entry which is preliminary data.</text>
</comment>
<name>A0ABT3L509_9CYAN</name>
<sequence length="57" mass="6669">MHLSFLGTRYQSQRQTVETVETDTVASFLGNRYYLHRSVQMTPSSHLGLRKYRGVTY</sequence>
<dbReference type="RefSeq" id="WP_265264379.1">
    <property type="nucleotide sequence ID" value="NZ_JAIHOM010000041.1"/>
</dbReference>
<protein>
    <submittedName>
        <fullName evidence="1">DUF4278 domain-containing protein</fullName>
    </submittedName>
</protein>
<proteinExistence type="predicted"/>
<dbReference type="EMBL" id="JAIHOM010000041">
    <property type="protein sequence ID" value="MCW6036603.1"/>
    <property type="molecule type" value="Genomic_DNA"/>
</dbReference>
<reference evidence="1 2" key="1">
    <citation type="submission" date="2021-08" db="EMBL/GenBank/DDBJ databases">
        <title>Draft genome sequence of Spirulina subsalsa with high tolerance to salinity and hype-accumulation of phycocyanin.</title>
        <authorList>
            <person name="Pei H."/>
            <person name="Jiang L."/>
        </authorList>
    </citation>
    <scope>NUCLEOTIDE SEQUENCE [LARGE SCALE GENOMIC DNA]</scope>
    <source>
        <strain evidence="1 2">FACHB-351</strain>
    </source>
</reference>
<dbReference type="InterPro" id="IPR025458">
    <property type="entry name" value="DUF4278"/>
</dbReference>
<dbReference type="Proteomes" id="UP001526426">
    <property type="component" value="Unassembled WGS sequence"/>
</dbReference>
<dbReference type="Pfam" id="PF14105">
    <property type="entry name" value="DUF4278"/>
    <property type="match status" value="1"/>
</dbReference>
<evidence type="ECO:0000313" key="2">
    <source>
        <dbReference type="Proteomes" id="UP001526426"/>
    </source>
</evidence>
<organism evidence="1 2">
    <name type="scientific">Spirulina subsalsa FACHB-351</name>
    <dbReference type="NCBI Taxonomy" id="234711"/>
    <lineage>
        <taxon>Bacteria</taxon>
        <taxon>Bacillati</taxon>
        <taxon>Cyanobacteriota</taxon>
        <taxon>Cyanophyceae</taxon>
        <taxon>Spirulinales</taxon>
        <taxon>Spirulinaceae</taxon>
        <taxon>Spirulina</taxon>
    </lineage>
</organism>
<gene>
    <name evidence="1" type="ORF">K4A83_10055</name>
</gene>
<evidence type="ECO:0000313" key="1">
    <source>
        <dbReference type="EMBL" id="MCW6036603.1"/>
    </source>
</evidence>
<keyword evidence="2" id="KW-1185">Reference proteome</keyword>